<feature type="coiled-coil region" evidence="1">
    <location>
        <begin position="171"/>
        <end position="296"/>
    </location>
</feature>
<proteinExistence type="predicted"/>
<evidence type="ECO:0000256" key="1">
    <source>
        <dbReference type="SAM" id="Coils"/>
    </source>
</evidence>
<evidence type="ECO:0000313" key="3">
    <source>
        <dbReference type="EMBL" id="CAD8769161.1"/>
    </source>
</evidence>
<accession>A0A7S0UY20</accession>
<feature type="region of interest" description="Disordered" evidence="2">
    <location>
        <begin position="501"/>
        <end position="543"/>
    </location>
</feature>
<sequence length="543" mass="64856">MLGRQLNSHRSAVDWLTDLKKAKIEGATGSKPKYTIQDLLEKVNDPNAPEQSLIPTSPRSVEACFRLGIDPIELQYHPIVHYKYAGDSVEVARIRYEKYEAVRQERIKSLIDMRKKLVDDNWTGEPGKNTFPGKSLPDSKNSSSTAVEKEKARFDAMRKRHEKEMAQVMQSESIRQEMVEKQQRKQELLEARARELSRQKMEHDKLWMEKQRELNIQRAREETELNREARRLAEERYVREKEHQRKREAEEREIRRKALQADLERRQKAEATKMEVERIQAEHESEVQQRRQHMEQLDVERQKRLAIEAKEKAIQNAIRRKKADQRIQSAIDNNTTIMRKRRSEFMRREHESDMRRQEFELQRRRDEEARRIEEERKSQERIEKLQQVQEQEELRKRMLEERAAEKDRALSDQLNRRNREVNLRKVEKEFELKLRMDKADELQKVNLFQRQTLLEKILDDYERTRMIMRERQEVQERRKMANMEASIQRQKLLESFEEMRRARDRMASRQSGEMSSRISGSTGSTPAPGGAIGGGTRRPATAH</sequence>
<protein>
    <submittedName>
        <fullName evidence="3">Uncharacterized protein</fullName>
    </submittedName>
</protein>
<feature type="coiled-coil region" evidence="1">
    <location>
        <begin position="375"/>
        <end position="408"/>
    </location>
</feature>
<name>A0A7S0UY20_9CHLO</name>
<feature type="region of interest" description="Disordered" evidence="2">
    <location>
        <begin position="121"/>
        <end position="151"/>
    </location>
</feature>
<keyword evidence="1" id="KW-0175">Coiled coil</keyword>
<dbReference type="PANTHER" id="PTHR38019">
    <property type="entry name" value="KDA ANTIGEN P200, PUTATIVE-RELATED"/>
    <property type="match status" value="1"/>
</dbReference>
<feature type="compositionally biased region" description="Polar residues" evidence="2">
    <location>
        <begin position="508"/>
        <end position="518"/>
    </location>
</feature>
<gene>
    <name evidence="3" type="ORF">PPAR00522_LOCUS5559</name>
</gene>
<feature type="compositionally biased region" description="Low complexity" evidence="2">
    <location>
        <begin position="519"/>
        <end position="529"/>
    </location>
</feature>
<dbReference type="EMBL" id="HBFM01008718">
    <property type="protein sequence ID" value="CAD8769161.1"/>
    <property type="molecule type" value="Transcribed_RNA"/>
</dbReference>
<dbReference type="PANTHER" id="PTHR38019:SF1">
    <property type="entry name" value="N-ACETYLTRANSFERASE DOMAIN-CONTAINING PROTEIN"/>
    <property type="match status" value="1"/>
</dbReference>
<evidence type="ECO:0000256" key="2">
    <source>
        <dbReference type="SAM" id="MobiDB-lite"/>
    </source>
</evidence>
<reference evidence="3" key="1">
    <citation type="submission" date="2021-01" db="EMBL/GenBank/DDBJ databases">
        <authorList>
            <person name="Corre E."/>
            <person name="Pelletier E."/>
            <person name="Niang G."/>
            <person name="Scheremetjew M."/>
            <person name="Finn R."/>
            <person name="Kale V."/>
            <person name="Holt S."/>
            <person name="Cochrane G."/>
            <person name="Meng A."/>
            <person name="Brown T."/>
            <person name="Cohen L."/>
        </authorList>
    </citation>
    <scope>NUCLEOTIDE SEQUENCE</scope>
    <source>
        <strain evidence="3">SAG 63-3</strain>
    </source>
</reference>
<dbReference type="AlphaFoldDB" id="A0A7S0UY20"/>
<organism evidence="3">
    <name type="scientific">Polytomella parva</name>
    <dbReference type="NCBI Taxonomy" id="51329"/>
    <lineage>
        <taxon>Eukaryota</taxon>
        <taxon>Viridiplantae</taxon>
        <taxon>Chlorophyta</taxon>
        <taxon>core chlorophytes</taxon>
        <taxon>Chlorophyceae</taxon>
        <taxon>CS clade</taxon>
        <taxon>Chlamydomonadales</taxon>
        <taxon>Chlamydomonadaceae</taxon>
        <taxon>Polytomella</taxon>
    </lineage>
</organism>